<feature type="domain" description="Fe2OG dioxygenase" evidence="3">
    <location>
        <begin position="1"/>
        <end position="124"/>
    </location>
</feature>
<dbReference type="Proteomes" id="UP000013827">
    <property type="component" value="Unassembled WGS sequence"/>
</dbReference>
<organism evidence="4 5">
    <name type="scientific">Emiliania huxleyi (strain CCMP1516)</name>
    <dbReference type="NCBI Taxonomy" id="280463"/>
    <lineage>
        <taxon>Eukaryota</taxon>
        <taxon>Haptista</taxon>
        <taxon>Haptophyta</taxon>
        <taxon>Prymnesiophyceae</taxon>
        <taxon>Isochrysidales</taxon>
        <taxon>Noelaerhabdaceae</taxon>
        <taxon>Emiliania</taxon>
    </lineage>
</organism>
<dbReference type="HOGENOM" id="CLU_1663976_0_0_1"/>
<keyword evidence="2" id="KW-0408">Iron</keyword>
<evidence type="ECO:0000256" key="1">
    <source>
        <dbReference type="ARBA" id="ARBA00022723"/>
    </source>
</evidence>
<dbReference type="GeneID" id="19045971"/>
<keyword evidence="5" id="KW-1185">Reference proteome</keyword>
<dbReference type="GO" id="GO:0046872">
    <property type="term" value="F:metal ion binding"/>
    <property type="evidence" value="ECO:0007669"/>
    <property type="project" value="UniProtKB-KW"/>
</dbReference>
<name>A0A0D3J385_EMIH1</name>
<sequence>MQVLKYTEGGEFKLHYDANEQEHRMLTVLLYLNGVGETWFPLALRDPADAASVENQNPPRVAALAAARQLLPRRDGLTVAPKIGDAVAFYNLLDGGVGQVDRLSLHAGLPAPGVKSVAALWYHVDLKQGDDGAAGLTPLAVGVGPAAKSYPGQGEKAAH</sequence>
<dbReference type="PROSITE" id="PS51471">
    <property type="entry name" value="FE2OG_OXY"/>
    <property type="match status" value="1"/>
</dbReference>
<evidence type="ECO:0000259" key="3">
    <source>
        <dbReference type="PROSITE" id="PS51471"/>
    </source>
</evidence>
<proteinExistence type="predicted"/>
<reference evidence="4" key="2">
    <citation type="submission" date="2024-10" db="UniProtKB">
        <authorList>
            <consortium name="EnsemblProtists"/>
        </authorList>
    </citation>
    <scope>IDENTIFICATION</scope>
</reference>
<accession>A0A0D3J385</accession>
<dbReference type="RefSeq" id="XP_005770399.1">
    <property type="nucleotide sequence ID" value="XM_005770342.1"/>
</dbReference>
<dbReference type="AlphaFoldDB" id="A0A0D3J385"/>
<protein>
    <recommendedName>
        <fullName evidence="3">Fe2OG dioxygenase domain-containing protein</fullName>
    </recommendedName>
</protein>
<dbReference type="InterPro" id="IPR005123">
    <property type="entry name" value="Oxoglu/Fe-dep_dioxygenase_dom"/>
</dbReference>
<evidence type="ECO:0000313" key="4">
    <source>
        <dbReference type="EnsemblProtists" id="EOD17970"/>
    </source>
</evidence>
<reference evidence="5" key="1">
    <citation type="journal article" date="2013" name="Nature">
        <title>Pan genome of the phytoplankton Emiliania underpins its global distribution.</title>
        <authorList>
            <person name="Read B.A."/>
            <person name="Kegel J."/>
            <person name="Klute M.J."/>
            <person name="Kuo A."/>
            <person name="Lefebvre S.C."/>
            <person name="Maumus F."/>
            <person name="Mayer C."/>
            <person name="Miller J."/>
            <person name="Monier A."/>
            <person name="Salamov A."/>
            <person name="Young J."/>
            <person name="Aguilar M."/>
            <person name="Claverie J.M."/>
            <person name="Frickenhaus S."/>
            <person name="Gonzalez K."/>
            <person name="Herman E.K."/>
            <person name="Lin Y.C."/>
            <person name="Napier J."/>
            <person name="Ogata H."/>
            <person name="Sarno A.F."/>
            <person name="Shmutz J."/>
            <person name="Schroeder D."/>
            <person name="de Vargas C."/>
            <person name="Verret F."/>
            <person name="von Dassow P."/>
            <person name="Valentin K."/>
            <person name="Van de Peer Y."/>
            <person name="Wheeler G."/>
            <person name="Dacks J.B."/>
            <person name="Delwiche C.F."/>
            <person name="Dyhrman S.T."/>
            <person name="Glockner G."/>
            <person name="John U."/>
            <person name="Richards T."/>
            <person name="Worden A.Z."/>
            <person name="Zhang X."/>
            <person name="Grigoriev I.V."/>
            <person name="Allen A.E."/>
            <person name="Bidle K."/>
            <person name="Borodovsky M."/>
            <person name="Bowler C."/>
            <person name="Brownlee C."/>
            <person name="Cock J.M."/>
            <person name="Elias M."/>
            <person name="Gladyshev V.N."/>
            <person name="Groth M."/>
            <person name="Guda C."/>
            <person name="Hadaegh A."/>
            <person name="Iglesias-Rodriguez M.D."/>
            <person name="Jenkins J."/>
            <person name="Jones B.M."/>
            <person name="Lawson T."/>
            <person name="Leese F."/>
            <person name="Lindquist E."/>
            <person name="Lobanov A."/>
            <person name="Lomsadze A."/>
            <person name="Malik S.B."/>
            <person name="Marsh M.E."/>
            <person name="Mackinder L."/>
            <person name="Mock T."/>
            <person name="Mueller-Roeber B."/>
            <person name="Pagarete A."/>
            <person name="Parker M."/>
            <person name="Probert I."/>
            <person name="Quesneville H."/>
            <person name="Raines C."/>
            <person name="Rensing S.A."/>
            <person name="Riano-Pachon D.M."/>
            <person name="Richier S."/>
            <person name="Rokitta S."/>
            <person name="Shiraiwa Y."/>
            <person name="Soanes D.M."/>
            <person name="van der Giezen M."/>
            <person name="Wahlund T.M."/>
            <person name="Williams B."/>
            <person name="Wilson W."/>
            <person name="Wolfe G."/>
            <person name="Wurch L.L."/>
        </authorList>
    </citation>
    <scope>NUCLEOTIDE SEQUENCE</scope>
</reference>
<dbReference type="GO" id="GO:0004656">
    <property type="term" value="F:procollagen-proline 4-dioxygenase activity"/>
    <property type="evidence" value="ECO:0007669"/>
    <property type="project" value="TreeGrafter"/>
</dbReference>
<dbReference type="Gene3D" id="2.60.120.620">
    <property type="entry name" value="q2cbj1_9rhob like domain"/>
    <property type="match status" value="1"/>
</dbReference>
<dbReference type="KEGG" id="ehx:EMIHUDRAFT_195968"/>
<dbReference type="PaxDb" id="2903-EOD17970"/>
<dbReference type="PANTHER" id="PTHR10869:SF246">
    <property type="entry name" value="TRANSMEMBRANE PROLYL 4-HYDROXYLASE"/>
    <property type="match status" value="1"/>
</dbReference>
<dbReference type="InterPro" id="IPR045054">
    <property type="entry name" value="P4HA-like"/>
</dbReference>
<evidence type="ECO:0000313" key="5">
    <source>
        <dbReference type="Proteomes" id="UP000013827"/>
    </source>
</evidence>
<dbReference type="InterPro" id="IPR044862">
    <property type="entry name" value="Pro_4_hyd_alph_FE2OG_OXY"/>
</dbReference>
<dbReference type="Pfam" id="PF13640">
    <property type="entry name" value="2OG-FeII_Oxy_3"/>
    <property type="match status" value="1"/>
</dbReference>
<evidence type="ECO:0000256" key="2">
    <source>
        <dbReference type="ARBA" id="ARBA00023004"/>
    </source>
</evidence>
<dbReference type="eggNOG" id="KOG1591">
    <property type="taxonomic scope" value="Eukaryota"/>
</dbReference>
<dbReference type="PANTHER" id="PTHR10869">
    <property type="entry name" value="PROLYL 4-HYDROXYLASE ALPHA SUBUNIT"/>
    <property type="match status" value="1"/>
</dbReference>
<dbReference type="GO" id="GO:0005783">
    <property type="term" value="C:endoplasmic reticulum"/>
    <property type="evidence" value="ECO:0007669"/>
    <property type="project" value="TreeGrafter"/>
</dbReference>
<keyword evidence="1" id="KW-0479">Metal-binding</keyword>
<dbReference type="EnsemblProtists" id="EOD17970">
    <property type="protein sequence ID" value="EOD17970"/>
    <property type="gene ID" value="EMIHUDRAFT_195968"/>
</dbReference>